<dbReference type="SUPFAM" id="SSF56281">
    <property type="entry name" value="Metallo-hydrolase/oxidoreductase"/>
    <property type="match status" value="1"/>
</dbReference>
<reference evidence="6" key="1">
    <citation type="submission" date="2018-05" db="EMBL/GenBank/DDBJ databases">
        <authorList>
            <person name="Lanie J.A."/>
            <person name="Ng W.-L."/>
            <person name="Kazmierczak K.M."/>
            <person name="Andrzejewski T.M."/>
            <person name="Davidsen T.M."/>
            <person name="Wayne K.J."/>
            <person name="Tettelin H."/>
            <person name="Glass J.I."/>
            <person name="Rusch D."/>
            <person name="Podicherti R."/>
            <person name="Tsui H.-C.T."/>
            <person name="Winkler M.E."/>
        </authorList>
    </citation>
    <scope>NUCLEOTIDE SEQUENCE</scope>
</reference>
<dbReference type="CDD" id="cd06262">
    <property type="entry name" value="metallo-hydrolase-like_MBL-fold"/>
    <property type="match status" value="1"/>
</dbReference>
<feature type="non-terminal residue" evidence="6">
    <location>
        <position position="220"/>
    </location>
</feature>
<dbReference type="GO" id="GO:0016787">
    <property type="term" value="F:hydrolase activity"/>
    <property type="evidence" value="ECO:0007669"/>
    <property type="project" value="UniProtKB-KW"/>
</dbReference>
<gene>
    <name evidence="6" type="ORF">METZ01_LOCUS160995</name>
</gene>
<dbReference type="GO" id="GO:0046872">
    <property type="term" value="F:metal ion binding"/>
    <property type="evidence" value="ECO:0007669"/>
    <property type="project" value="UniProtKB-KW"/>
</dbReference>
<dbReference type="InterPro" id="IPR036866">
    <property type="entry name" value="RibonucZ/Hydroxyglut_hydro"/>
</dbReference>
<keyword evidence="4" id="KW-0862">Zinc</keyword>
<dbReference type="InterPro" id="IPR001279">
    <property type="entry name" value="Metallo-B-lactamas"/>
</dbReference>
<comment type="cofactor">
    <cofactor evidence="1">
        <name>Zn(2+)</name>
        <dbReference type="ChEBI" id="CHEBI:29105"/>
    </cofactor>
</comment>
<evidence type="ECO:0000313" key="6">
    <source>
        <dbReference type="EMBL" id="SVB08141.1"/>
    </source>
</evidence>
<proteinExistence type="predicted"/>
<dbReference type="InterPro" id="IPR051453">
    <property type="entry name" value="MBL_Glyoxalase_II"/>
</dbReference>
<keyword evidence="3" id="KW-0378">Hydrolase</keyword>
<evidence type="ECO:0000256" key="2">
    <source>
        <dbReference type="ARBA" id="ARBA00022723"/>
    </source>
</evidence>
<name>A0A382B3P1_9ZZZZ</name>
<dbReference type="AlphaFoldDB" id="A0A382B3P1"/>
<dbReference type="Gene3D" id="3.60.15.10">
    <property type="entry name" value="Ribonuclease Z/Hydroxyacylglutathione hydrolase-like"/>
    <property type="match status" value="1"/>
</dbReference>
<accession>A0A382B3P1</accession>
<keyword evidence="2" id="KW-0479">Metal-binding</keyword>
<sequence length="220" mass="23864">MFGVVWWYSNSQVVLEMNMILKTIVVGQLMENTYIIASEDTKECVIIDPGDEGHRILHEVNGLGLTVKLIINTHGHSDHTGAVELIRDATGATYGIHQGDVHMLRSSVLKFHSGSDSVLGPDRLVEDGDILDVGSIEVNVITTPGHTQGSVCYYIKTMGVLFTGDTLFNGSIGRSDMPGGNGRQLMHGIMNRLMSLPVDTKVYPGHGPDSTIGHEKLTNP</sequence>
<evidence type="ECO:0000256" key="3">
    <source>
        <dbReference type="ARBA" id="ARBA00022801"/>
    </source>
</evidence>
<dbReference type="PANTHER" id="PTHR46233">
    <property type="entry name" value="HYDROXYACYLGLUTATHIONE HYDROLASE GLOC"/>
    <property type="match status" value="1"/>
</dbReference>
<evidence type="ECO:0000256" key="4">
    <source>
        <dbReference type="ARBA" id="ARBA00022833"/>
    </source>
</evidence>
<evidence type="ECO:0000256" key="1">
    <source>
        <dbReference type="ARBA" id="ARBA00001947"/>
    </source>
</evidence>
<feature type="domain" description="Metallo-beta-lactamase" evidence="5">
    <location>
        <begin position="30"/>
        <end position="206"/>
    </location>
</feature>
<evidence type="ECO:0000259" key="5">
    <source>
        <dbReference type="SMART" id="SM00849"/>
    </source>
</evidence>
<organism evidence="6">
    <name type="scientific">marine metagenome</name>
    <dbReference type="NCBI Taxonomy" id="408172"/>
    <lineage>
        <taxon>unclassified sequences</taxon>
        <taxon>metagenomes</taxon>
        <taxon>ecological metagenomes</taxon>
    </lineage>
</organism>
<dbReference type="SMART" id="SM00849">
    <property type="entry name" value="Lactamase_B"/>
    <property type="match status" value="1"/>
</dbReference>
<dbReference type="Pfam" id="PF00753">
    <property type="entry name" value="Lactamase_B"/>
    <property type="match status" value="1"/>
</dbReference>
<dbReference type="EMBL" id="UINC01027975">
    <property type="protein sequence ID" value="SVB08141.1"/>
    <property type="molecule type" value="Genomic_DNA"/>
</dbReference>
<dbReference type="PANTHER" id="PTHR46233:SF3">
    <property type="entry name" value="HYDROXYACYLGLUTATHIONE HYDROLASE GLOC"/>
    <property type="match status" value="1"/>
</dbReference>
<protein>
    <recommendedName>
        <fullName evidence="5">Metallo-beta-lactamase domain-containing protein</fullName>
    </recommendedName>
</protein>